<comment type="similarity">
    <text evidence="1">Belongs to the UPF0749 family.</text>
</comment>
<evidence type="ECO:0000256" key="1">
    <source>
        <dbReference type="ARBA" id="ARBA00009108"/>
    </source>
</evidence>
<organism evidence="3 4">
    <name type="scientific">Brachybacterium rhamnosum</name>
    <dbReference type="NCBI Taxonomy" id="173361"/>
    <lineage>
        <taxon>Bacteria</taxon>
        <taxon>Bacillati</taxon>
        <taxon>Actinomycetota</taxon>
        <taxon>Actinomycetes</taxon>
        <taxon>Micrococcales</taxon>
        <taxon>Dermabacteraceae</taxon>
        <taxon>Brachybacterium</taxon>
    </lineage>
</organism>
<evidence type="ECO:0000313" key="4">
    <source>
        <dbReference type="Proteomes" id="UP001597280"/>
    </source>
</evidence>
<dbReference type="EMBL" id="JBHUFL010000003">
    <property type="protein sequence ID" value="MFD1835757.1"/>
    <property type="molecule type" value="Genomic_DNA"/>
</dbReference>
<dbReference type="PANTHER" id="PTHR37313">
    <property type="entry name" value="UPF0749 PROTEIN RV1825"/>
    <property type="match status" value="1"/>
</dbReference>
<name>A0ABW4PZV2_9MICO</name>
<dbReference type="InterPro" id="IPR010273">
    <property type="entry name" value="DUF881"/>
</dbReference>
<keyword evidence="2" id="KW-0175">Coiled coil</keyword>
<dbReference type="Gene3D" id="3.30.70.1880">
    <property type="entry name" value="Protein of unknown function DUF881"/>
    <property type="match status" value="1"/>
</dbReference>
<dbReference type="Pfam" id="PF05949">
    <property type="entry name" value="DUF881"/>
    <property type="match status" value="1"/>
</dbReference>
<keyword evidence="4" id="KW-1185">Reference proteome</keyword>
<evidence type="ECO:0000256" key="2">
    <source>
        <dbReference type="SAM" id="Coils"/>
    </source>
</evidence>
<dbReference type="PANTHER" id="PTHR37313:SF2">
    <property type="entry name" value="UPF0749 PROTEIN YLXX"/>
    <property type="match status" value="1"/>
</dbReference>
<comment type="caution">
    <text evidence="3">The sequence shown here is derived from an EMBL/GenBank/DDBJ whole genome shotgun (WGS) entry which is preliminary data.</text>
</comment>
<protein>
    <submittedName>
        <fullName evidence="3">DUF881 domain-containing protein</fullName>
    </submittedName>
</protein>
<sequence length="251" mass="26701">MSDGSRIPESRQEQREVLRRLRETLRPHASAQQVIVGVLCFLLGITIVVQVRAQDEDALQGATQEDLVRLLDESDRHVSDLEQENEDLDGSLATLQAGHEDDVAAQNAAQQRLEDLEIVAGTAPAYGRGISARVTESTGTVRARTVLGVVQELRNAGAEVIQVGDVRVVASTSFTTAEDGTLLVDGTRVPAPFDVLAIGDPTVMEPALSIPGGAVDSVTADGGSLEVSAEEQVAIEALATVREPEYSRVVK</sequence>
<dbReference type="RefSeq" id="WP_137770830.1">
    <property type="nucleotide sequence ID" value="NZ_BAAAIS010000003.1"/>
</dbReference>
<reference evidence="4" key="1">
    <citation type="journal article" date="2019" name="Int. J. Syst. Evol. Microbiol.">
        <title>The Global Catalogue of Microorganisms (GCM) 10K type strain sequencing project: providing services to taxonomists for standard genome sequencing and annotation.</title>
        <authorList>
            <consortium name="The Broad Institute Genomics Platform"/>
            <consortium name="The Broad Institute Genome Sequencing Center for Infectious Disease"/>
            <person name="Wu L."/>
            <person name="Ma J."/>
        </authorList>
    </citation>
    <scope>NUCLEOTIDE SEQUENCE [LARGE SCALE GENOMIC DNA]</scope>
    <source>
        <strain evidence="4">JCM 11650</strain>
    </source>
</reference>
<accession>A0ABW4PZV2</accession>
<dbReference type="Proteomes" id="UP001597280">
    <property type="component" value="Unassembled WGS sequence"/>
</dbReference>
<feature type="coiled-coil region" evidence="2">
    <location>
        <begin position="71"/>
        <end position="98"/>
    </location>
</feature>
<evidence type="ECO:0000313" key="3">
    <source>
        <dbReference type="EMBL" id="MFD1835757.1"/>
    </source>
</evidence>
<gene>
    <name evidence="3" type="ORF">ACFSDA_11830</name>
</gene>
<proteinExistence type="inferred from homology"/>